<name>A0A218XI20_PUNGR</name>
<feature type="compositionally biased region" description="Polar residues" evidence="1">
    <location>
        <begin position="15"/>
        <end position="28"/>
    </location>
</feature>
<feature type="region of interest" description="Disordered" evidence="1">
    <location>
        <begin position="136"/>
        <end position="158"/>
    </location>
</feature>
<sequence length="276" mass="30509">MNYRTEAGSTRKAQEGNQKNSRTTNPKNSRGRHCDTIHRRIAGASEGIQYGTLKIPLDTKMTHGASEHILEASYLSQGTPEPFANAFPTGLSERPIHGQVNGIRKRACTHPRTNRTVEQVSNDLSGLVLVSRVSPDPEKGPFQIESNAHSSFDDEPRSNRSWHYDTIHHRITEASEGIQYGTLKIPLGAIMTNGTSGRISKASCLSQGTTELSQTPFLTGFSRRPIYKRANDDRKQAYTCPRTTKAMEQVSDCLSEFDLVSRVDPDLGKGPLSNEI</sequence>
<comment type="caution">
    <text evidence="2">The sequence shown here is derived from an EMBL/GenBank/DDBJ whole genome shotgun (WGS) entry which is preliminary data.</text>
</comment>
<accession>A0A218XI20</accession>
<protein>
    <submittedName>
        <fullName evidence="2">Uncharacterized protein</fullName>
    </submittedName>
</protein>
<organism evidence="2 3">
    <name type="scientific">Punica granatum</name>
    <name type="common">Pomegranate</name>
    <dbReference type="NCBI Taxonomy" id="22663"/>
    <lineage>
        <taxon>Eukaryota</taxon>
        <taxon>Viridiplantae</taxon>
        <taxon>Streptophyta</taxon>
        <taxon>Embryophyta</taxon>
        <taxon>Tracheophyta</taxon>
        <taxon>Spermatophyta</taxon>
        <taxon>Magnoliopsida</taxon>
        <taxon>eudicotyledons</taxon>
        <taxon>Gunneridae</taxon>
        <taxon>Pentapetalae</taxon>
        <taxon>rosids</taxon>
        <taxon>malvids</taxon>
        <taxon>Myrtales</taxon>
        <taxon>Lythraceae</taxon>
        <taxon>Punica</taxon>
    </lineage>
</organism>
<evidence type="ECO:0000313" key="2">
    <source>
        <dbReference type="EMBL" id="OWM84587.1"/>
    </source>
</evidence>
<feature type="region of interest" description="Disordered" evidence="1">
    <location>
        <begin position="1"/>
        <end position="33"/>
    </location>
</feature>
<dbReference type="AlphaFoldDB" id="A0A218XI20"/>
<evidence type="ECO:0000256" key="1">
    <source>
        <dbReference type="SAM" id="MobiDB-lite"/>
    </source>
</evidence>
<gene>
    <name evidence="2" type="ORF">CDL15_Pgr014157</name>
</gene>
<dbReference type="Proteomes" id="UP000197138">
    <property type="component" value="Unassembled WGS sequence"/>
</dbReference>
<evidence type="ECO:0000313" key="3">
    <source>
        <dbReference type="Proteomes" id="UP000197138"/>
    </source>
</evidence>
<reference evidence="3" key="1">
    <citation type="journal article" date="2017" name="Plant J.">
        <title>The pomegranate (Punica granatum L.) genome and the genomics of punicalagin biosynthesis.</title>
        <authorList>
            <person name="Qin G."/>
            <person name="Xu C."/>
            <person name="Ming R."/>
            <person name="Tang H."/>
            <person name="Guyot R."/>
            <person name="Kramer E.M."/>
            <person name="Hu Y."/>
            <person name="Yi X."/>
            <person name="Qi Y."/>
            <person name="Xu X."/>
            <person name="Gao Z."/>
            <person name="Pan H."/>
            <person name="Jian J."/>
            <person name="Tian Y."/>
            <person name="Yue Z."/>
            <person name="Xu Y."/>
        </authorList>
    </citation>
    <scope>NUCLEOTIDE SEQUENCE [LARGE SCALE GENOMIC DNA]</scope>
    <source>
        <strain evidence="3">cv. Dabenzi</strain>
    </source>
</reference>
<dbReference type="EMBL" id="MTKT01001322">
    <property type="protein sequence ID" value="OWM84587.1"/>
    <property type="molecule type" value="Genomic_DNA"/>
</dbReference>
<proteinExistence type="predicted"/>